<evidence type="ECO:0000256" key="6">
    <source>
        <dbReference type="RuleBase" id="RU361187"/>
    </source>
</evidence>
<dbReference type="SUPFAM" id="SSF49899">
    <property type="entry name" value="Concanavalin A-like lectins/glucanases"/>
    <property type="match status" value="1"/>
</dbReference>
<dbReference type="InterPro" id="IPR013320">
    <property type="entry name" value="ConA-like_dom_sf"/>
</dbReference>
<dbReference type="RefSeq" id="WP_079437760.1">
    <property type="nucleotide sequence ID" value="NZ_MZGT01000002.1"/>
</dbReference>
<keyword evidence="2 6" id="KW-0378">Hydrolase</keyword>
<dbReference type="Pfam" id="PF04616">
    <property type="entry name" value="Glyco_hydro_43"/>
    <property type="match status" value="1"/>
</dbReference>
<evidence type="ECO:0000313" key="9">
    <source>
        <dbReference type="Proteomes" id="UP000191056"/>
    </source>
</evidence>
<evidence type="ECO:0000313" key="8">
    <source>
        <dbReference type="EMBL" id="OPJ66065.1"/>
    </source>
</evidence>
<dbReference type="Gene3D" id="2.60.120.200">
    <property type="match status" value="1"/>
</dbReference>
<evidence type="ECO:0000259" key="7">
    <source>
        <dbReference type="Pfam" id="PF17851"/>
    </source>
</evidence>
<evidence type="ECO:0000256" key="4">
    <source>
        <dbReference type="PIRSR" id="PIRSR606710-1"/>
    </source>
</evidence>
<dbReference type="STRING" id="225345.CLCHR_01660"/>
<feature type="domain" description="Beta-xylosidase C-terminal Concanavalin A-like" evidence="7">
    <location>
        <begin position="319"/>
        <end position="512"/>
    </location>
</feature>
<proteinExistence type="inferred from homology"/>
<dbReference type="AlphaFoldDB" id="A0A1V4J213"/>
<dbReference type="InterPro" id="IPR041542">
    <property type="entry name" value="GH43_C2"/>
</dbReference>
<keyword evidence="9" id="KW-1185">Reference proteome</keyword>
<evidence type="ECO:0000256" key="5">
    <source>
        <dbReference type="PIRSR" id="PIRSR606710-2"/>
    </source>
</evidence>
<comment type="caution">
    <text evidence="8">The sequence shown here is derived from an EMBL/GenBank/DDBJ whole genome shotgun (WGS) entry which is preliminary data.</text>
</comment>
<gene>
    <name evidence="8" type="ORF">CLCHR_01660</name>
</gene>
<feature type="active site" description="Proton acceptor" evidence="4">
    <location>
        <position position="15"/>
    </location>
</feature>
<dbReference type="GO" id="GO:0005975">
    <property type="term" value="P:carbohydrate metabolic process"/>
    <property type="evidence" value="ECO:0007669"/>
    <property type="project" value="InterPro"/>
</dbReference>
<dbReference type="PANTHER" id="PTHR42812:SF12">
    <property type="entry name" value="BETA-XYLOSIDASE-RELATED"/>
    <property type="match status" value="1"/>
</dbReference>
<dbReference type="InterPro" id="IPR051795">
    <property type="entry name" value="Glycosyl_Hydrlase_43"/>
</dbReference>
<dbReference type="Pfam" id="PF17851">
    <property type="entry name" value="GH43_C2"/>
    <property type="match status" value="1"/>
</dbReference>
<dbReference type="InterPro" id="IPR023296">
    <property type="entry name" value="Glyco_hydro_beta-prop_sf"/>
</dbReference>
<dbReference type="Gene3D" id="2.115.10.20">
    <property type="entry name" value="Glycosyl hydrolase domain, family 43"/>
    <property type="match status" value="1"/>
</dbReference>
<dbReference type="SUPFAM" id="SSF75005">
    <property type="entry name" value="Arabinanase/levansucrase/invertase"/>
    <property type="match status" value="1"/>
</dbReference>
<keyword evidence="3 6" id="KW-0326">Glycosidase</keyword>
<comment type="similarity">
    <text evidence="1 6">Belongs to the glycosyl hydrolase 43 family.</text>
</comment>
<dbReference type="InterPro" id="IPR006710">
    <property type="entry name" value="Glyco_hydro_43"/>
</dbReference>
<dbReference type="CDD" id="cd18617">
    <property type="entry name" value="GH43_XynB-like"/>
    <property type="match status" value="1"/>
</dbReference>
<feature type="active site" description="Proton donor" evidence="4">
    <location>
        <position position="184"/>
    </location>
</feature>
<dbReference type="OrthoDB" id="9801455at2"/>
<dbReference type="PANTHER" id="PTHR42812">
    <property type="entry name" value="BETA-XYLOSIDASE"/>
    <property type="match status" value="1"/>
</dbReference>
<reference evidence="8 9" key="1">
    <citation type="submission" date="2017-03" db="EMBL/GenBank/DDBJ databases">
        <title>Genome sequence of Clostridium chromiireducens DSM 23318.</title>
        <authorList>
            <person name="Poehlein A."/>
            <person name="Daniel R."/>
        </authorList>
    </citation>
    <scope>NUCLEOTIDE SEQUENCE [LARGE SCALE GENOMIC DNA]</scope>
    <source>
        <strain evidence="8 9">DSM 23318</strain>
    </source>
</reference>
<accession>A0A1V4J213</accession>
<name>A0A1V4J213_9CLOT</name>
<dbReference type="Proteomes" id="UP000191056">
    <property type="component" value="Unassembled WGS sequence"/>
</dbReference>
<dbReference type="GO" id="GO:0046556">
    <property type="term" value="F:alpha-L-arabinofuranosidase activity"/>
    <property type="evidence" value="ECO:0007669"/>
    <property type="project" value="UniProtKB-EC"/>
</dbReference>
<protein>
    <submittedName>
        <fullName evidence="8">Non-reducing end alpha-L-arabinofuranosidase BoGH43A</fullName>
        <ecNumber evidence="8">3.2.1.55</ecNumber>
    </submittedName>
</protein>
<sequence>MNKIKNPILSGFYPDPSICAVGEDFYLVTSTFAYFPGVPIFHSKDLVNWEQIGNVLTRESQLNLEGAGHSQGIFAPTLRYNNGTFYLITTNVTHGGNFIVTAEKPEGPWSDPYWLEGAIGIDPSLFFDDDGKAYYVGTRPNPEGVRYNGDWEDWVQELDLNTMSLVGESHKIWKGALRDAIWPEGPHLYKIDGYYYLMIAEGGTGPEHAVTIARSKSIFGKYEGCPRNPIITHRHLGKSYPIKHVGHGDLVKTHDDKWFMVMLASRTCEGYCNTGRETFLAKVIWEEGWPVVNSGIGILELEQDHELPKYEVEPKESCYHFHGKELDNTWMFLRNPSENLYSLTEKEGCLRLHLKEQSIKDLDNPAYVGIRQKEYHYIVSTMMEFKPNNENESAGIAIVQSNEYHIRYECTQRNGREVLQIIECNNGKDILINEVEINSNKLCLKMVSKGQKLDLYYGIDGTSYKLLQKEVNTKNLSTEIAGGFVGCTIGMFGTSNGQPTNNYADFYWFEYKSTTQHN</sequence>
<dbReference type="EC" id="3.2.1.55" evidence="8"/>
<organism evidence="8 9">
    <name type="scientific">Clostridium chromiireducens</name>
    <dbReference type="NCBI Taxonomy" id="225345"/>
    <lineage>
        <taxon>Bacteria</taxon>
        <taxon>Bacillati</taxon>
        <taxon>Bacillota</taxon>
        <taxon>Clostridia</taxon>
        <taxon>Eubacteriales</taxon>
        <taxon>Clostridiaceae</taxon>
        <taxon>Clostridium</taxon>
    </lineage>
</organism>
<evidence type="ECO:0000256" key="1">
    <source>
        <dbReference type="ARBA" id="ARBA00009865"/>
    </source>
</evidence>
<evidence type="ECO:0000256" key="2">
    <source>
        <dbReference type="ARBA" id="ARBA00022801"/>
    </source>
</evidence>
<feature type="site" description="Important for catalytic activity, responsible for pKa modulation of the active site Glu and correct orientation of both the proton donor and substrate" evidence="5">
    <location>
        <position position="122"/>
    </location>
</feature>
<evidence type="ECO:0000256" key="3">
    <source>
        <dbReference type="ARBA" id="ARBA00023295"/>
    </source>
</evidence>
<dbReference type="EMBL" id="MZGT01000002">
    <property type="protein sequence ID" value="OPJ66065.1"/>
    <property type="molecule type" value="Genomic_DNA"/>
</dbReference>